<dbReference type="InterPro" id="IPR014756">
    <property type="entry name" value="Ig_E-set"/>
</dbReference>
<keyword evidence="4" id="KW-0186">Copper</keyword>
<feature type="transmembrane region" description="Helical" evidence="5">
    <location>
        <begin position="149"/>
        <end position="169"/>
    </location>
</feature>
<evidence type="ECO:0000313" key="8">
    <source>
        <dbReference type="EMBL" id="MFD0925318.1"/>
    </source>
</evidence>
<name>A0ABW3G576_9NOCA</name>
<feature type="signal peptide" evidence="6">
    <location>
        <begin position="1"/>
        <end position="25"/>
    </location>
</feature>
<evidence type="ECO:0000256" key="3">
    <source>
        <dbReference type="ARBA" id="ARBA00022729"/>
    </source>
</evidence>
<keyword evidence="5" id="KW-0472">Membrane</keyword>
<dbReference type="InterPro" id="IPR007348">
    <property type="entry name" value="CopC_dom"/>
</dbReference>
<dbReference type="Pfam" id="PF04234">
    <property type="entry name" value="CopC"/>
    <property type="match status" value="1"/>
</dbReference>
<dbReference type="RefSeq" id="WP_253646722.1">
    <property type="nucleotide sequence ID" value="NZ_BAAAMO010000002.1"/>
</dbReference>
<feature type="chain" id="PRO_5046400556" evidence="6">
    <location>
        <begin position="26"/>
        <end position="176"/>
    </location>
</feature>
<dbReference type="SUPFAM" id="SSF81296">
    <property type="entry name" value="E set domains"/>
    <property type="match status" value="1"/>
</dbReference>
<dbReference type="Gene3D" id="2.60.40.1220">
    <property type="match status" value="1"/>
</dbReference>
<comment type="caution">
    <text evidence="8">The sequence shown here is derived from an EMBL/GenBank/DDBJ whole genome shotgun (WGS) entry which is preliminary data.</text>
</comment>
<evidence type="ECO:0000256" key="4">
    <source>
        <dbReference type="ARBA" id="ARBA00023008"/>
    </source>
</evidence>
<dbReference type="EMBL" id="JBHTIL010000001">
    <property type="protein sequence ID" value="MFD0925318.1"/>
    <property type="molecule type" value="Genomic_DNA"/>
</dbReference>
<gene>
    <name evidence="8" type="ORF">ACFQ04_06160</name>
</gene>
<evidence type="ECO:0000256" key="2">
    <source>
        <dbReference type="ARBA" id="ARBA00022723"/>
    </source>
</evidence>
<evidence type="ECO:0000256" key="5">
    <source>
        <dbReference type="SAM" id="Phobius"/>
    </source>
</evidence>
<keyword evidence="5" id="KW-0812">Transmembrane</keyword>
<keyword evidence="9" id="KW-1185">Reference proteome</keyword>
<keyword evidence="2" id="KW-0479">Metal-binding</keyword>
<evidence type="ECO:0000313" key="9">
    <source>
        <dbReference type="Proteomes" id="UP001597068"/>
    </source>
</evidence>
<dbReference type="InterPro" id="IPR014755">
    <property type="entry name" value="Cu-Rt/internalin_Ig-like"/>
</dbReference>
<sequence length="176" mass="18044">MTTTRRTPFAAVVAAVLVVLTTLLAAPASAHSTLVSSDPASGSSVSSGPSSVTLTFNEALQEAYDALTVVGPDNRYWQSEEKATVQGPRISVGLRPLGPAGEYRINYRVTSADGHPVSGQVRFTLTTAGTGTPGAEATSSSSGDGGVTWWPYAVAVVVVVAVGGGVLLLRRRTAEV</sequence>
<comment type="subcellular location">
    <subcellularLocation>
        <location evidence="1">Cell envelope</location>
    </subcellularLocation>
</comment>
<keyword evidence="3 6" id="KW-0732">Signal</keyword>
<dbReference type="PANTHER" id="PTHR34820:SF4">
    <property type="entry name" value="INNER MEMBRANE PROTEIN YEBZ"/>
    <property type="match status" value="1"/>
</dbReference>
<proteinExistence type="predicted"/>
<evidence type="ECO:0000256" key="1">
    <source>
        <dbReference type="ARBA" id="ARBA00004196"/>
    </source>
</evidence>
<accession>A0ABW3G576</accession>
<organism evidence="8 9">
    <name type="scientific">Williamsia deligens</name>
    <dbReference type="NCBI Taxonomy" id="321325"/>
    <lineage>
        <taxon>Bacteria</taxon>
        <taxon>Bacillati</taxon>
        <taxon>Actinomycetota</taxon>
        <taxon>Actinomycetes</taxon>
        <taxon>Mycobacteriales</taxon>
        <taxon>Nocardiaceae</taxon>
        <taxon>Williamsia</taxon>
    </lineage>
</organism>
<evidence type="ECO:0000259" key="7">
    <source>
        <dbReference type="Pfam" id="PF04234"/>
    </source>
</evidence>
<dbReference type="InterPro" id="IPR032694">
    <property type="entry name" value="CopC/D"/>
</dbReference>
<dbReference type="Proteomes" id="UP001597068">
    <property type="component" value="Unassembled WGS sequence"/>
</dbReference>
<protein>
    <submittedName>
        <fullName evidence="8">Copper resistance protein CopC</fullName>
    </submittedName>
</protein>
<feature type="domain" description="CopC" evidence="7">
    <location>
        <begin position="31"/>
        <end position="125"/>
    </location>
</feature>
<evidence type="ECO:0000256" key="6">
    <source>
        <dbReference type="SAM" id="SignalP"/>
    </source>
</evidence>
<dbReference type="PANTHER" id="PTHR34820">
    <property type="entry name" value="INNER MEMBRANE PROTEIN YEBZ"/>
    <property type="match status" value="1"/>
</dbReference>
<keyword evidence="5" id="KW-1133">Transmembrane helix</keyword>
<reference evidence="9" key="1">
    <citation type="journal article" date="2019" name="Int. J. Syst. Evol. Microbiol.">
        <title>The Global Catalogue of Microorganisms (GCM) 10K type strain sequencing project: providing services to taxonomists for standard genome sequencing and annotation.</title>
        <authorList>
            <consortium name="The Broad Institute Genomics Platform"/>
            <consortium name="The Broad Institute Genome Sequencing Center for Infectious Disease"/>
            <person name="Wu L."/>
            <person name="Ma J."/>
        </authorList>
    </citation>
    <scope>NUCLEOTIDE SEQUENCE [LARGE SCALE GENOMIC DNA]</scope>
    <source>
        <strain evidence="9">CCUG 50873</strain>
    </source>
</reference>